<organism evidence="4 5">
    <name type="scientific">Pseudonocardia yuanmonensis</name>
    <dbReference type="NCBI Taxonomy" id="1095914"/>
    <lineage>
        <taxon>Bacteria</taxon>
        <taxon>Bacillati</taxon>
        <taxon>Actinomycetota</taxon>
        <taxon>Actinomycetes</taxon>
        <taxon>Pseudonocardiales</taxon>
        <taxon>Pseudonocardiaceae</taxon>
        <taxon>Pseudonocardia</taxon>
    </lineage>
</organism>
<evidence type="ECO:0000259" key="2">
    <source>
        <dbReference type="Pfam" id="PF03972"/>
    </source>
</evidence>
<dbReference type="RefSeq" id="WP_345377542.1">
    <property type="nucleotide sequence ID" value="NZ_BAABIC010000001.1"/>
</dbReference>
<proteinExistence type="inferred from homology"/>
<evidence type="ECO:0000256" key="1">
    <source>
        <dbReference type="ARBA" id="ARBA00006174"/>
    </source>
</evidence>
<dbReference type="Pfam" id="PF19305">
    <property type="entry name" value="MmgE_PrpD_C"/>
    <property type="match status" value="1"/>
</dbReference>
<evidence type="ECO:0000259" key="3">
    <source>
        <dbReference type="Pfam" id="PF19305"/>
    </source>
</evidence>
<keyword evidence="5" id="KW-1185">Reference proteome</keyword>
<dbReference type="EMBL" id="BAABIC010000001">
    <property type="protein sequence ID" value="GAA4672952.1"/>
    <property type="molecule type" value="Genomic_DNA"/>
</dbReference>
<dbReference type="SUPFAM" id="SSF103378">
    <property type="entry name" value="2-methylcitrate dehydratase PrpD"/>
    <property type="match status" value="1"/>
</dbReference>
<protein>
    <submittedName>
        <fullName evidence="4">MmgE/PrpD family protein</fullName>
    </submittedName>
</protein>
<dbReference type="Pfam" id="PF03972">
    <property type="entry name" value="MmgE_PrpD_N"/>
    <property type="match status" value="1"/>
</dbReference>
<accession>A0ABP8VWJ4</accession>
<evidence type="ECO:0000313" key="4">
    <source>
        <dbReference type="EMBL" id="GAA4672952.1"/>
    </source>
</evidence>
<dbReference type="InterPro" id="IPR042183">
    <property type="entry name" value="MmgE/PrpD_sf_1"/>
</dbReference>
<dbReference type="InterPro" id="IPR042188">
    <property type="entry name" value="MmgE/PrpD_sf_2"/>
</dbReference>
<dbReference type="PANTHER" id="PTHR16943">
    <property type="entry name" value="2-METHYLCITRATE DEHYDRATASE-RELATED"/>
    <property type="match status" value="1"/>
</dbReference>
<dbReference type="InterPro" id="IPR045336">
    <property type="entry name" value="MmgE_PrpD_N"/>
</dbReference>
<dbReference type="Gene3D" id="1.10.4100.10">
    <property type="entry name" value="2-methylcitrate dehydratase PrpD"/>
    <property type="match status" value="1"/>
</dbReference>
<gene>
    <name evidence="4" type="ORF">GCM10023215_00360</name>
</gene>
<dbReference type="Proteomes" id="UP001500325">
    <property type="component" value="Unassembled WGS sequence"/>
</dbReference>
<feature type="domain" description="MmgE/PrpD N-terminal" evidence="2">
    <location>
        <begin position="15"/>
        <end position="240"/>
    </location>
</feature>
<comment type="caution">
    <text evidence="4">The sequence shown here is derived from an EMBL/GenBank/DDBJ whole genome shotgun (WGS) entry which is preliminary data.</text>
</comment>
<dbReference type="PANTHER" id="PTHR16943:SF8">
    <property type="entry name" value="2-METHYLCITRATE DEHYDRATASE"/>
    <property type="match status" value="1"/>
</dbReference>
<comment type="similarity">
    <text evidence="1">Belongs to the PrpD family.</text>
</comment>
<name>A0ABP8VWJ4_9PSEU</name>
<sequence length="446" mass="45992">MFLDDLTGQLAALASELSDEHLERAGICVLDALACVYGGRDMPWVAQARAVADAGGEGASAVWAAGGVRRGTADAVFVNAVGCHALLYEDTHAESRVHPGTVVVPVALGVGELVGASVVETLRAVVLGYEAIAQVAATSLTGDFVDRGWRASGVFGPFGAAAAAAYLFGVNPPTTVHALGMAASSAAGICEWAPAGTTEVYFQNASAARAGLTAVLLARAGATGAESAIEGAFGLRRAFGGLSEGPRATVKPDIRTDRLAVDRTFFKAHPSCALTQEAIDAARQLHDQGIDPSKVTSITIHTSAAAAGYPGCDNPSCLATPIARQMSLQFAVAAALVDGRLEPRRYTGPADPVLAGLAARSVVTVDPVFDEAFPDRRDARVELVLADGRSAAATSAERVDLVPADVLNKFRTRAGLALGRRGVDDVLDAFVRPGERGVRDLVARLT</sequence>
<dbReference type="InterPro" id="IPR005656">
    <property type="entry name" value="MmgE_PrpD"/>
</dbReference>
<dbReference type="InterPro" id="IPR036148">
    <property type="entry name" value="MmgE/PrpD_sf"/>
</dbReference>
<reference evidence="5" key="1">
    <citation type="journal article" date="2019" name="Int. J. Syst. Evol. Microbiol.">
        <title>The Global Catalogue of Microorganisms (GCM) 10K type strain sequencing project: providing services to taxonomists for standard genome sequencing and annotation.</title>
        <authorList>
            <consortium name="The Broad Institute Genomics Platform"/>
            <consortium name="The Broad Institute Genome Sequencing Center for Infectious Disease"/>
            <person name="Wu L."/>
            <person name="Ma J."/>
        </authorList>
    </citation>
    <scope>NUCLEOTIDE SEQUENCE [LARGE SCALE GENOMIC DNA]</scope>
    <source>
        <strain evidence="5">JCM 18055</strain>
    </source>
</reference>
<dbReference type="Gene3D" id="3.30.1330.120">
    <property type="entry name" value="2-methylcitrate dehydratase PrpD"/>
    <property type="match status" value="1"/>
</dbReference>
<dbReference type="InterPro" id="IPR045337">
    <property type="entry name" value="MmgE_PrpD_C"/>
</dbReference>
<feature type="domain" description="MmgE/PrpD C-terminal" evidence="3">
    <location>
        <begin position="269"/>
        <end position="412"/>
    </location>
</feature>
<evidence type="ECO:0000313" key="5">
    <source>
        <dbReference type="Proteomes" id="UP001500325"/>
    </source>
</evidence>